<dbReference type="PANTHER" id="PTHR33393">
    <property type="entry name" value="POLYGLUTAMINE SYNTHESIS ACCESSORY PROTEIN RV0574C-RELATED"/>
    <property type="match status" value="1"/>
</dbReference>
<dbReference type="InterPro" id="IPR029052">
    <property type="entry name" value="Metallo-depent_PP-like"/>
</dbReference>
<accession>A0A1F7X9P6</accession>
<reference evidence="4 5" key="1">
    <citation type="journal article" date="2016" name="Nat. Commun.">
        <title>Thousands of microbial genomes shed light on interconnected biogeochemical processes in an aquifer system.</title>
        <authorList>
            <person name="Anantharaman K."/>
            <person name="Brown C.T."/>
            <person name="Hug L.A."/>
            <person name="Sharon I."/>
            <person name="Castelle C.J."/>
            <person name="Probst A.J."/>
            <person name="Thomas B.C."/>
            <person name="Singh A."/>
            <person name="Wilkins M.J."/>
            <person name="Karaoz U."/>
            <person name="Brodie E.L."/>
            <person name="Williams K.H."/>
            <person name="Hubbard S.S."/>
            <person name="Banfield J.F."/>
        </authorList>
    </citation>
    <scope>NUCLEOTIDE SEQUENCE [LARGE SCALE GENOMIC DNA]</scope>
</reference>
<dbReference type="Proteomes" id="UP000178533">
    <property type="component" value="Unassembled WGS sequence"/>
</dbReference>
<dbReference type="AlphaFoldDB" id="A0A1F7X9P6"/>
<dbReference type="InterPro" id="IPR019079">
    <property type="entry name" value="Capsule_synth_CapA"/>
</dbReference>
<evidence type="ECO:0000313" key="4">
    <source>
        <dbReference type="EMBL" id="OGM11741.1"/>
    </source>
</evidence>
<organism evidence="4 5">
    <name type="scientific">Candidatus Woesebacteria bacterium RBG_16_36_11</name>
    <dbReference type="NCBI Taxonomy" id="1802481"/>
    <lineage>
        <taxon>Bacteria</taxon>
        <taxon>Candidatus Woeseibacteriota</taxon>
    </lineage>
</organism>
<dbReference type="SUPFAM" id="SSF56300">
    <property type="entry name" value="Metallo-dependent phosphatases"/>
    <property type="match status" value="1"/>
</dbReference>
<feature type="transmembrane region" description="Helical" evidence="2">
    <location>
        <begin position="6"/>
        <end position="23"/>
    </location>
</feature>
<evidence type="ECO:0000259" key="3">
    <source>
        <dbReference type="SMART" id="SM00854"/>
    </source>
</evidence>
<keyword evidence="2" id="KW-0812">Transmembrane</keyword>
<evidence type="ECO:0000256" key="2">
    <source>
        <dbReference type="SAM" id="Phobius"/>
    </source>
</evidence>
<proteinExistence type="inferred from homology"/>
<dbReference type="SMART" id="SM00854">
    <property type="entry name" value="PGA_cap"/>
    <property type="match status" value="1"/>
</dbReference>
<feature type="domain" description="Capsule synthesis protein CapA" evidence="3">
    <location>
        <begin position="57"/>
        <end position="274"/>
    </location>
</feature>
<evidence type="ECO:0000256" key="1">
    <source>
        <dbReference type="ARBA" id="ARBA00005662"/>
    </source>
</evidence>
<dbReference type="Pfam" id="PF09587">
    <property type="entry name" value="PGA_cap"/>
    <property type="match status" value="1"/>
</dbReference>
<dbReference type="STRING" id="1802481.A2W13_03455"/>
<comment type="caution">
    <text evidence="4">The sequence shown here is derived from an EMBL/GenBank/DDBJ whole genome shotgun (WGS) entry which is preliminary data.</text>
</comment>
<dbReference type="PANTHER" id="PTHR33393:SF11">
    <property type="entry name" value="POLYGLUTAMINE SYNTHESIS ACCESSORY PROTEIN RV0574C-RELATED"/>
    <property type="match status" value="1"/>
</dbReference>
<sequence>MKHKRLYLFFLLIVLLGINFLLLNKYQSVKKNLITKIITPNINQWLLTPTPDVKLTRIILTGDVMLGRTVMTKALSLNDPAYPFRKITEQLKERDIVFINLESPIVDNCPKIETGLIFCASPEMLTGLTLAGIDIATLANNHINNFGQKGVNDTKKYLSERGIEWTDESNLVVKDINNTKFGFLGLNFTFKTPTQKDFNTISESKSRVDVLILGVHWGVEYTTNPTPNQQEWAKRFIENGADVVVGHHPHWVQAREYIEGKPVFYSLGNFVFDQMWSEETKKGIVVELSFRGRELIDEKIKNIYMSSWAQPNFVE</sequence>
<keyword evidence="2" id="KW-1133">Transmembrane helix</keyword>
<dbReference type="InterPro" id="IPR052169">
    <property type="entry name" value="CW_Biosynth-Accessory"/>
</dbReference>
<evidence type="ECO:0000313" key="5">
    <source>
        <dbReference type="Proteomes" id="UP000178533"/>
    </source>
</evidence>
<keyword evidence="2" id="KW-0472">Membrane</keyword>
<dbReference type="EMBL" id="MGFT01000014">
    <property type="protein sequence ID" value="OGM11741.1"/>
    <property type="molecule type" value="Genomic_DNA"/>
</dbReference>
<dbReference type="CDD" id="cd07381">
    <property type="entry name" value="MPP_CapA"/>
    <property type="match status" value="1"/>
</dbReference>
<name>A0A1F7X9P6_9BACT</name>
<dbReference type="Gene3D" id="3.60.21.10">
    <property type="match status" value="1"/>
</dbReference>
<comment type="similarity">
    <text evidence="1">Belongs to the CapA family.</text>
</comment>
<protein>
    <recommendedName>
        <fullName evidence="3">Capsule synthesis protein CapA domain-containing protein</fullName>
    </recommendedName>
</protein>
<gene>
    <name evidence="4" type="ORF">A2W13_03455</name>
</gene>